<gene>
    <name evidence="3" type="ORF">DCF25_08235</name>
</gene>
<evidence type="ECO:0000256" key="2">
    <source>
        <dbReference type="SAM" id="MobiDB-lite"/>
    </source>
</evidence>
<feature type="compositionally biased region" description="Basic and acidic residues" evidence="2">
    <location>
        <begin position="734"/>
        <end position="744"/>
    </location>
</feature>
<dbReference type="Gene3D" id="3.30.420.40">
    <property type="match status" value="2"/>
</dbReference>
<dbReference type="Proteomes" id="UP000249354">
    <property type="component" value="Unassembled WGS sequence"/>
</dbReference>
<dbReference type="Gene3D" id="3.90.640.10">
    <property type="entry name" value="Actin, Chain A, domain 4"/>
    <property type="match status" value="1"/>
</dbReference>
<feature type="region of interest" description="Disordered" evidence="2">
    <location>
        <begin position="1157"/>
        <end position="1176"/>
    </location>
</feature>
<accession>A0A2W4URK8</accession>
<reference evidence="3 4" key="2">
    <citation type="submission" date="2018-06" db="EMBL/GenBank/DDBJ databases">
        <title>Metagenomic assembly of (sub)arctic Cyanobacteria and their associated microbiome from non-axenic cultures.</title>
        <authorList>
            <person name="Baurain D."/>
        </authorList>
    </citation>
    <scope>NUCLEOTIDE SEQUENCE [LARGE SCALE GENOMIC DNA]</scope>
    <source>
        <strain evidence="3">ULC129bin1</strain>
    </source>
</reference>
<name>A0A2W4URK8_9CYAN</name>
<evidence type="ECO:0000313" key="4">
    <source>
        <dbReference type="Proteomes" id="UP000249354"/>
    </source>
</evidence>
<feature type="region of interest" description="Disordered" evidence="2">
    <location>
        <begin position="726"/>
        <end position="767"/>
    </location>
</feature>
<evidence type="ECO:0000256" key="1">
    <source>
        <dbReference type="SAM" id="Coils"/>
    </source>
</evidence>
<feature type="compositionally biased region" description="Low complexity" evidence="2">
    <location>
        <begin position="1161"/>
        <end position="1172"/>
    </location>
</feature>
<dbReference type="EMBL" id="QBMC01000041">
    <property type="protein sequence ID" value="PZO19619.1"/>
    <property type="molecule type" value="Genomic_DNA"/>
</dbReference>
<dbReference type="InterPro" id="IPR043129">
    <property type="entry name" value="ATPase_NBD"/>
</dbReference>
<protein>
    <submittedName>
        <fullName evidence="3">Uncharacterized protein</fullName>
    </submittedName>
</protein>
<organism evidence="3 4">
    <name type="scientific">Leptolyngbya foveolarum</name>
    <dbReference type="NCBI Taxonomy" id="47253"/>
    <lineage>
        <taxon>Bacteria</taxon>
        <taxon>Bacillati</taxon>
        <taxon>Cyanobacteriota</taxon>
        <taxon>Cyanophyceae</taxon>
        <taxon>Leptolyngbyales</taxon>
        <taxon>Leptolyngbyaceae</taxon>
        <taxon>Leptolyngbya group</taxon>
        <taxon>Leptolyngbya</taxon>
    </lineage>
</organism>
<dbReference type="PANTHER" id="PTHR42749">
    <property type="entry name" value="CELL SHAPE-DETERMINING PROTEIN MREB"/>
    <property type="match status" value="1"/>
</dbReference>
<feature type="region of interest" description="Disordered" evidence="2">
    <location>
        <begin position="524"/>
        <end position="543"/>
    </location>
</feature>
<dbReference type="PANTHER" id="PTHR42749:SF1">
    <property type="entry name" value="CELL SHAPE-DETERMINING PROTEIN MREB"/>
    <property type="match status" value="1"/>
</dbReference>
<feature type="compositionally biased region" description="Acidic residues" evidence="2">
    <location>
        <begin position="758"/>
        <end position="767"/>
    </location>
</feature>
<keyword evidence="1" id="KW-0175">Coiled coil</keyword>
<feature type="coiled-coil region" evidence="1">
    <location>
        <begin position="141"/>
        <end position="175"/>
    </location>
</feature>
<sequence length="1473" mass="158750">MTSQQDQIQSLINDIERALSAQRSNKPWIRSSDVEPERVALAQAQEYLKSLQQTFDAPGGWGPVNPQTGQIADVESTDSSQTLLSLPAIGGTSTPKGQFGQFSGGAAGQSEDEAGGVIGQSAEHVLQALLTEMKYLKSSALEPLRLEMNELRLERDRLQSEVKSLDKQREAASNSLVAVGGSETGTAVSEEQLNDFLTALMGRLQETLTAQVGQTLGQLESDHAAAIAQLAADEEEVLQLRGSGQIEELRQLQGRSDQLLVNIDSTLQRMFETLQQNINSYQLSLNEGLESMHSLGRQGEVIVRALVDHLTVQLGQTTPPEPAFFPARSAAVPLVLVDEDAPLAEPEDLLDDTVDDGSPDDTVSSLNEVLPDLTSDVASTDTDVAVQPEDCIRADGTIDLDVLTLDIDRDEAVAIAPEDVMIDAAIADAQVAATESEDAEIEAKVMPTAESLYLADLTFDDLTVDPELSFDAVPDNLPVVSSDVFGASDTEADALAVAELDETELAAILPDLSEPSDELLAAEEAVSEPTVPEEAVGSETGLETDLEVDSDAVTELELPEVAVISEAMDDSATHLESSLVPDIPDANDALIDSLPLRENGNDALSQDLAAELEGVSREAERAATGAIEVDLDSLTSDLEETVVFEAETPEPAQLSAAADPLDSALIPDQPDADDREWEGSFQVPLDEMESVEADSRMATETVGAEVTAPLSPTDFDDDLDFYLEESNPAASETVRTEDDVAERAEDSDEDTVGSVEETAVEETATEEIATEEFPLEEVADVNAASVASTGIAATEAIAAMPPLLEPPFASPPASAPPVAEPIDPFVTTVTADLQRSFDEEPETEESIAEDPIAEDPIVEDPIVEDQPPVDVDEAVSETGQWFLGVDIGTTGLSAVLINQVGEQVYPLCWSAAGDESNRFRLPAIAQMIGRDRNQPGFGEQIGEVGVAALQSDDNRLLRHIKPLLKVGIPHGGSGEPWVQWSDLVALPLQEIQSALSELLKSLSAHRASCHAVGMPDDVLRRVLASLTGVVVGYPANWPDTYSFNIREAILAAGLVARGEQVFFIEETIAVLLSALPDPNMDPADIDGQQPWLYNCQWSGGTVVLSAGATLSEAAIANLPEDLEQLRYSDFATRSFGYAGDSLDQDIICQLLHVPTYRSDSSDSGSASEGSESSADEGWRRLGLNDLSLPQPGEADRSKRYRLRQRLNASELGRQAIVIAQKLKVDLQEYAQAEVSLGDRTWIIKRKDLETKVFLPYIQRVNRQINALLNQVEMSPEAVNQVICTGGSASLSAIARWLGQKFPNATMIIQDPYSDEYSNSCSRVAYGLANLCHYPNVLDGDRHRYSDYFLLLELLRILPNQPLPAGGILHLLEQRGIDTQACQMHILALIEGHLPPGLVPIDSDRPLISAQSPDIPTYKLISELPLFRKQGGQIYIADAEQGERLRQHLENVLAGKLQTLNEPQSLQLAAETVQ</sequence>
<dbReference type="SUPFAM" id="SSF53067">
    <property type="entry name" value="Actin-like ATPase domain"/>
    <property type="match status" value="2"/>
</dbReference>
<evidence type="ECO:0000313" key="3">
    <source>
        <dbReference type="EMBL" id="PZO19619.1"/>
    </source>
</evidence>
<reference evidence="4" key="1">
    <citation type="submission" date="2018-04" db="EMBL/GenBank/DDBJ databases">
        <authorList>
            <person name="Cornet L."/>
        </authorList>
    </citation>
    <scope>NUCLEOTIDE SEQUENCE [LARGE SCALE GENOMIC DNA]</scope>
</reference>
<proteinExistence type="predicted"/>
<comment type="caution">
    <text evidence="3">The sequence shown here is derived from an EMBL/GenBank/DDBJ whole genome shotgun (WGS) entry which is preliminary data.</text>
</comment>